<dbReference type="HAMAP" id="MF_00238">
    <property type="entry name" value="Cytidyl_kinase_type1"/>
    <property type="match status" value="1"/>
</dbReference>
<keyword evidence="6 9" id="KW-0067">ATP-binding</keyword>
<evidence type="ECO:0000256" key="1">
    <source>
        <dbReference type="ARBA" id="ARBA00009427"/>
    </source>
</evidence>
<reference evidence="11 12" key="1">
    <citation type="submission" date="2018-03" db="EMBL/GenBank/DDBJ databases">
        <title>Bacillus urumqiensis sp. nov., a moderately haloalkaliphilic bacterium isolated from a salt lake.</title>
        <authorList>
            <person name="Zhao B."/>
            <person name="Liao Z."/>
        </authorList>
    </citation>
    <scope>NUCLEOTIDE SEQUENCE [LARGE SCALE GENOMIC DNA]</scope>
    <source>
        <strain evidence="11 12">BZ-SZ-XJ18</strain>
    </source>
</reference>
<dbReference type="EC" id="2.7.4.25" evidence="9"/>
<evidence type="ECO:0000313" key="12">
    <source>
        <dbReference type="Proteomes" id="UP000243650"/>
    </source>
</evidence>
<dbReference type="InterPro" id="IPR011994">
    <property type="entry name" value="Cytidylate_kinase_dom"/>
</dbReference>
<accession>A0A2P6MKK7</accession>
<dbReference type="AlphaFoldDB" id="A0A2P6MKK7"/>
<evidence type="ECO:0000256" key="7">
    <source>
        <dbReference type="ARBA" id="ARBA00047615"/>
    </source>
</evidence>
<dbReference type="GO" id="GO:0036431">
    <property type="term" value="F:dCMP kinase activity"/>
    <property type="evidence" value="ECO:0007669"/>
    <property type="project" value="InterPro"/>
</dbReference>
<keyword evidence="5 9" id="KW-0418">Kinase</keyword>
<feature type="domain" description="Cytidylate kinase" evidence="10">
    <location>
        <begin position="7"/>
        <end position="219"/>
    </location>
</feature>
<keyword evidence="3 9" id="KW-0808">Transferase</keyword>
<keyword evidence="4 9" id="KW-0547">Nucleotide-binding</keyword>
<dbReference type="GO" id="GO:0005829">
    <property type="term" value="C:cytosol"/>
    <property type="evidence" value="ECO:0007669"/>
    <property type="project" value="TreeGrafter"/>
</dbReference>
<evidence type="ECO:0000256" key="5">
    <source>
        <dbReference type="ARBA" id="ARBA00022777"/>
    </source>
</evidence>
<feature type="binding site" evidence="9">
    <location>
        <begin position="11"/>
        <end position="19"/>
    </location>
    <ligand>
        <name>ATP</name>
        <dbReference type="ChEBI" id="CHEBI:30616"/>
    </ligand>
</feature>
<evidence type="ECO:0000256" key="3">
    <source>
        <dbReference type="ARBA" id="ARBA00022679"/>
    </source>
</evidence>
<dbReference type="CDD" id="cd02020">
    <property type="entry name" value="CMPK"/>
    <property type="match status" value="1"/>
</dbReference>
<dbReference type="PANTHER" id="PTHR21299">
    <property type="entry name" value="CYTIDYLATE KINASE/PANTOATE-BETA-ALANINE LIGASE"/>
    <property type="match status" value="1"/>
</dbReference>
<gene>
    <name evidence="9" type="primary">cmk</name>
    <name evidence="11" type="ORF">C6I21_02410</name>
</gene>
<dbReference type="RefSeq" id="WP_105957831.1">
    <property type="nucleotide sequence ID" value="NZ_PVNS01000002.1"/>
</dbReference>
<comment type="catalytic activity">
    <reaction evidence="7 9">
        <text>dCMP + ATP = dCDP + ADP</text>
        <dbReference type="Rhea" id="RHEA:25094"/>
        <dbReference type="ChEBI" id="CHEBI:30616"/>
        <dbReference type="ChEBI" id="CHEBI:57566"/>
        <dbReference type="ChEBI" id="CHEBI:58593"/>
        <dbReference type="ChEBI" id="CHEBI:456216"/>
        <dbReference type="EC" id="2.7.4.25"/>
    </reaction>
</comment>
<comment type="subcellular location">
    <subcellularLocation>
        <location evidence="9">Cytoplasm</location>
    </subcellularLocation>
</comment>
<dbReference type="NCBIfam" id="TIGR00017">
    <property type="entry name" value="cmk"/>
    <property type="match status" value="1"/>
</dbReference>
<evidence type="ECO:0000256" key="6">
    <source>
        <dbReference type="ARBA" id="ARBA00022840"/>
    </source>
</evidence>
<dbReference type="GO" id="GO:0036430">
    <property type="term" value="F:CMP kinase activity"/>
    <property type="evidence" value="ECO:0007669"/>
    <property type="project" value="RHEA"/>
</dbReference>
<evidence type="ECO:0000256" key="8">
    <source>
        <dbReference type="ARBA" id="ARBA00048478"/>
    </source>
</evidence>
<dbReference type="GO" id="GO:0006220">
    <property type="term" value="P:pyrimidine nucleotide metabolic process"/>
    <property type="evidence" value="ECO:0007669"/>
    <property type="project" value="UniProtKB-UniRule"/>
</dbReference>
<evidence type="ECO:0000313" key="11">
    <source>
        <dbReference type="EMBL" id="PRO66795.1"/>
    </source>
</evidence>
<evidence type="ECO:0000256" key="2">
    <source>
        <dbReference type="ARBA" id="ARBA00022490"/>
    </source>
</evidence>
<proteinExistence type="inferred from homology"/>
<protein>
    <recommendedName>
        <fullName evidence="9">Cytidylate kinase</fullName>
        <shortName evidence="9">CK</shortName>
        <ecNumber evidence="9">2.7.4.25</ecNumber>
    </recommendedName>
    <alternativeName>
        <fullName evidence="9">Cytidine monophosphate kinase</fullName>
        <shortName evidence="9">CMP kinase</shortName>
    </alternativeName>
</protein>
<dbReference type="GO" id="GO:0015949">
    <property type="term" value="P:nucleobase-containing small molecule interconversion"/>
    <property type="evidence" value="ECO:0007669"/>
    <property type="project" value="TreeGrafter"/>
</dbReference>
<organism evidence="11 12">
    <name type="scientific">Alkalicoccus urumqiensis</name>
    <name type="common">Bacillus urumqiensis</name>
    <dbReference type="NCBI Taxonomy" id="1548213"/>
    <lineage>
        <taxon>Bacteria</taxon>
        <taxon>Bacillati</taxon>
        <taxon>Bacillota</taxon>
        <taxon>Bacilli</taxon>
        <taxon>Bacillales</taxon>
        <taxon>Bacillaceae</taxon>
        <taxon>Alkalicoccus</taxon>
    </lineage>
</organism>
<comment type="caution">
    <text evidence="11">The sequence shown here is derived from an EMBL/GenBank/DDBJ whole genome shotgun (WGS) entry which is preliminary data.</text>
</comment>
<name>A0A2P6MKK7_ALKUR</name>
<dbReference type="Proteomes" id="UP000243650">
    <property type="component" value="Unassembled WGS sequence"/>
</dbReference>
<dbReference type="InterPro" id="IPR027417">
    <property type="entry name" value="P-loop_NTPase"/>
</dbReference>
<evidence type="ECO:0000259" key="10">
    <source>
        <dbReference type="Pfam" id="PF02224"/>
    </source>
</evidence>
<dbReference type="Pfam" id="PF02224">
    <property type="entry name" value="Cytidylate_kin"/>
    <property type="match status" value="1"/>
</dbReference>
<dbReference type="GO" id="GO:0005524">
    <property type="term" value="F:ATP binding"/>
    <property type="evidence" value="ECO:0007669"/>
    <property type="project" value="UniProtKB-UniRule"/>
</dbReference>
<dbReference type="InterPro" id="IPR003136">
    <property type="entry name" value="Cytidylate_kin"/>
</dbReference>
<dbReference type="Gene3D" id="3.40.50.300">
    <property type="entry name" value="P-loop containing nucleotide triphosphate hydrolases"/>
    <property type="match status" value="1"/>
</dbReference>
<comment type="catalytic activity">
    <reaction evidence="8 9">
        <text>CMP + ATP = CDP + ADP</text>
        <dbReference type="Rhea" id="RHEA:11600"/>
        <dbReference type="ChEBI" id="CHEBI:30616"/>
        <dbReference type="ChEBI" id="CHEBI:58069"/>
        <dbReference type="ChEBI" id="CHEBI:60377"/>
        <dbReference type="ChEBI" id="CHEBI:456216"/>
        <dbReference type="EC" id="2.7.4.25"/>
    </reaction>
</comment>
<keyword evidence="12" id="KW-1185">Reference proteome</keyword>
<sequence>MEKTVAVAIDGPAGAGKSSTARQVALELGMTYIDTGAMYRALTWLALEKEVSTRDEEGLHRLLKNMALELVTGTGTDRVIVDGTDVTEAIREPRVTAEVSYTAVHEKIRQAMVEKQRELASQGSVVMDGRDIGTAVLPDAELKFYLTASVEERAARRFAEEKKKGIPSELEQLKKEIAERDRIDSEREFAPLTKAEDAEEVDTTAMEFEEVVQFLINRIGSRVSAGE</sequence>
<keyword evidence="2 9" id="KW-0963">Cytoplasm</keyword>
<evidence type="ECO:0000256" key="4">
    <source>
        <dbReference type="ARBA" id="ARBA00022741"/>
    </source>
</evidence>
<comment type="similarity">
    <text evidence="1 9">Belongs to the cytidylate kinase family. Type 1 subfamily.</text>
</comment>
<dbReference type="SUPFAM" id="SSF52540">
    <property type="entry name" value="P-loop containing nucleoside triphosphate hydrolases"/>
    <property type="match status" value="1"/>
</dbReference>
<dbReference type="PANTHER" id="PTHR21299:SF2">
    <property type="entry name" value="CYTIDYLATE KINASE"/>
    <property type="match status" value="1"/>
</dbReference>
<dbReference type="EMBL" id="PVNS01000002">
    <property type="protein sequence ID" value="PRO66795.1"/>
    <property type="molecule type" value="Genomic_DNA"/>
</dbReference>
<evidence type="ECO:0000256" key="9">
    <source>
        <dbReference type="HAMAP-Rule" id="MF_00238"/>
    </source>
</evidence>
<dbReference type="OrthoDB" id="9807434at2"/>